<evidence type="ECO:0000313" key="3">
    <source>
        <dbReference type="Proteomes" id="UP000002282"/>
    </source>
</evidence>
<feature type="compositionally biased region" description="Basic residues" evidence="1">
    <location>
        <begin position="87"/>
        <end position="99"/>
    </location>
</feature>
<reference evidence="2 3" key="1">
    <citation type="journal article" date="2007" name="Nature">
        <title>Evolution of genes and genomes on the Drosophila phylogeny.</title>
        <authorList>
            <consortium name="Drosophila 12 Genomes Consortium"/>
            <person name="Clark A.G."/>
            <person name="Eisen M.B."/>
            <person name="Smith D.R."/>
            <person name="Bergman C.M."/>
            <person name="Oliver B."/>
            <person name="Markow T.A."/>
            <person name="Kaufman T.C."/>
            <person name="Kellis M."/>
            <person name="Gelbart W."/>
            <person name="Iyer V.N."/>
            <person name="Pollard D.A."/>
            <person name="Sackton T.B."/>
            <person name="Larracuente A.M."/>
            <person name="Singh N.D."/>
            <person name="Abad J.P."/>
            <person name="Abt D.N."/>
            <person name="Adryan B."/>
            <person name="Aguade M."/>
            <person name="Akashi H."/>
            <person name="Anderson W.W."/>
            <person name="Aquadro C.F."/>
            <person name="Ardell D.H."/>
            <person name="Arguello R."/>
            <person name="Artieri C.G."/>
            <person name="Barbash D.A."/>
            <person name="Barker D."/>
            <person name="Barsanti P."/>
            <person name="Batterham P."/>
            <person name="Batzoglou S."/>
            <person name="Begun D."/>
            <person name="Bhutkar A."/>
            <person name="Blanco E."/>
            <person name="Bosak S.A."/>
            <person name="Bradley R.K."/>
            <person name="Brand A.D."/>
            <person name="Brent M.R."/>
            <person name="Brooks A.N."/>
            <person name="Brown R.H."/>
            <person name="Butlin R.K."/>
            <person name="Caggese C."/>
            <person name="Calvi B.R."/>
            <person name="Bernardo de Carvalho A."/>
            <person name="Caspi A."/>
            <person name="Castrezana S."/>
            <person name="Celniker S.E."/>
            <person name="Chang J.L."/>
            <person name="Chapple C."/>
            <person name="Chatterji S."/>
            <person name="Chinwalla A."/>
            <person name="Civetta A."/>
            <person name="Clifton S.W."/>
            <person name="Comeron J.M."/>
            <person name="Costello J.C."/>
            <person name="Coyne J.A."/>
            <person name="Daub J."/>
            <person name="David R.G."/>
            <person name="Delcher A.L."/>
            <person name="Delehaunty K."/>
            <person name="Do C.B."/>
            <person name="Ebling H."/>
            <person name="Edwards K."/>
            <person name="Eickbush T."/>
            <person name="Evans J.D."/>
            <person name="Filipski A."/>
            <person name="Findeiss S."/>
            <person name="Freyhult E."/>
            <person name="Fulton L."/>
            <person name="Fulton R."/>
            <person name="Garcia A.C."/>
            <person name="Gardiner A."/>
            <person name="Garfield D.A."/>
            <person name="Garvin B.E."/>
            <person name="Gibson G."/>
            <person name="Gilbert D."/>
            <person name="Gnerre S."/>
            <person name="Godfrey J."/>
            <person name="Good R."/>
            <person name="Gotea V."/>
            <person name="Gravely B."/>
            <person name="Greenberg A.J."/>
            <person name="Griffiths-Jones S."/>
            <person name="Gross S."/>
            <person name="Guigo R."/>
            <person name="Gustafson E.A."/>
            <person name="Haerty W."/>
            <person name="Hahn M.W."/>
            <person name="Halligan D.L."/>
            <person name="Halpern A.L."/>
            <person name="Halter G.M."/>
            <person name="Han M.V."/>
            <person name="Heger A."/>
            <person name="Hillier L."/>
            <person name="Hinrichs A.S."/>
            <person name="Holmes I."/>
            <person name="Hoskins R.A."/>
            <person name="Hubisz M.J."/>
            <person name="Hultmark D."/>
            <person name="Huntley M.A."/>
            <person name="Jaffe D.B."/>
            <person name="Jagadeeshan S."/>
            <person name="Jeck W.R."/>
            <person name="Johnson J."/>
            <person name="Jones C.D."/>
            <person name="Jordan W.C."/>
            <person name="Karpen G.H."/>
            <person name="Kataoka E."/>
            <person name="Keightley P.D."/>
            <person name="Kheradpour P."/>
            <person name="Kirkness E.F."/>
            <person name="Koerich L.B."/>
            <person name="Kristiansen K."/>
            <person name="Kudrna D."/>
            <person name="Kulathinal R.J."/>
            <person name="Kumar S."/>
            <person name="Kwok R."/>
            <person name="Lander E."/>
            <person name="Langley C.H."/>
            <person name="Lapoint R."/>
            <person name="Lazzaro B.P."/>
            <person name="Lee S.J."/>
            <person name="Levesque L."/>
            <person name="Li R."/>
            <person name="Lin C.F."/>
            <person name="Lin M.F."/>
            <person name="Lindblad-Toh K."/>
            <person name="Llopart A."/>
            <person name="Long M."/>
            <person name="Low L."/>
            <person name="Lozovsky E."/>
            <person name="Lu J."/>
            <person name="Luo M."/>
            <person name="Machado C.A."/>
            <person name="Makalowski W."/>
            <person name="Marzo M."/>
            <person name="Matsuda M."/>
            <person name="Matzkin L."/>
            <person name="McAllister B."/>
            <person name="McBride C.S."/>
            <person name="McKernan B."/>
            <person name="McKernan K."/>
            <person name="Mendez-Lago M."/>
            <person name="Minx P."/>
            <person name="Mollenhauer M.U."/>
            <person name="Montooth K."/>
            <person name="Mount S.M."/>
            <person name="Mu X."/>
            <person name="Myers E."/>
            <person name="Negre B."/>
            <person name="Newfeld S."/>
            <person name="Nielsen R."/>
            <person name="Noor M.A."/>
            <person name="O'Grady P."/>
            <person name="Pachter L."/>
            <person name="Papaceit M."/>
            <person name="Parisi M.J."/>
            <person name="Parisi M."/>
            <person name="Parts L."/>
            <person name="Pedersen J.S."/>
            <person name="Pesole G."/>
            <person name="Phillippy A.M."/>
            <person name="Ponting C.P."/>
            <person name="Pop M."/>
            <person name="Porcelli D."/>
            <person name="Powell J.R."/>
            <person name="Prohaska S."/>
            <person name="Pruitt K."/>
            <person name="Puig M."/>
            <person name="Quesneville H."/>
            <person name="Ram K.R."/>
            <person name="Rand D."/>
            <person name="Rasmussen M.D."/>
            <person name="Reed L.K."/>
            <person name="Reenan R."/>
            <person name="Reily A."/>
            <person name="Remington K.A."/>
            <person name="Rieger T.T."/>
            <person name="Ritchie M.G."/>
            <person name="Robin C."/>
            <person name="Rogers Y.H."/>
            <person name="Rohde C."/>
            <person name="Rozas J."/>
            <person name="Rubenfield M.J."/>
            <person name="Ruiz A."/>
            <person name="Russo S."/>
            <person name="Salzberg S.L."/>
            <person name="Sanchez-Gracia A."/>
            <person name="Saranga D.J."/>
            <person name="Sato H."/>
            <person name="Schaeffer S.W."/>
            <person name="Schatz M.C."/>
            <person name="Schlenke T."/>
            <person name="Schwartz R."/>
            <person name="Segarra C."/>
            <person name="Singh R.S."/>
            <person name="Sirot L."/>
            <person name="Sirota M."/>
            <person name="Sisneros N.B."/>
            <person name="Smith C.D."/>
            <person name="Smith T.F."/>
            <person name="Spieth J."/>
            <person name="Stage D.E."/>
            <person name="Stark A."/>
            <person name="Stephan W."/>
            <person name="Strausberg R.L."/>
            <person name="Strempel S."/>
            <person name="Sturgill D."/>
            <person name="Sutton G."/>
            <person name="Sutton G.G."/>
            <person name="Tao W."/>
            <person name="Teichmann S."/>
            <person name="Tobari Y.N."/>
            <person name="Tomimura Y."/>
            <person name="Tsolas J.M."/>
            <person name="Valente V.L."/>
            <person name="Venter E."/>
            <person name="Venter J.C."/>
            <person name="Vicario S."/>
            <person name="Vieira F.G."/>
            <person name="Vilella A.J."/>
            <person name="Villasante A."/>
            <person name="Walenz B."/>
            <person name="Wang J."/>
            <person name="Wasserman M."/>
            <person name="Watts T."/>
            <person name="Wilson D."/>
            <person name="Wilson R.K."/>
            <person name="Wing R.A."/>
            <person name="Wolfner M.F."/>
            <person name="Wong A."/>
            <person name="Wong G.K."/>
            <person name="Wu C.I."/>
            <person name="Wu G."/>
            <person name="Yamamoto D."/>
            <person name="Yang H.P."/>
            <person name="Yang S.P."/>
            <person name="Yorke J.A."/>
            <person name="Yoshida K."/>
            <person name="Zdobnov E."/>
            <person name="Zhang P."/>
            <person name="Zhang Y."/>
            <person name="Zimin A.V."/>
            <person name="Baldwin J."/>
            <person name="Abdouelleil A."/>
            <person name="Abdulkadir J."/>
            <person name="Abebe A."/>
            <person name="Abera B."/>
            <person name="Abreu J."/>
            <person name="Acer S.C."/>
            <person name="Aftuck L."/>
            <person name="Alexander A."/>
            <person name="An P."/>
            <person name="Anderson E."/>
            <person name="Anderson S."/>
            <person name="Arachi H."/>
            <person name="Azer M."/>
            <person name="Bachantsang P."/>
            <person name="Barry A."/>
            <person name="Bayul T."/>
            <person name="Berlin A."/>
            <person name="Bessette D."/>
            <person name="Bloom T."/>
            <person name="Blye J."/>
            <person name="Boguslavskiy L."/>
            <person name="Bonnet C."/>
            <person name="Boukhgalter B."/>
            <person name="Bourzgui I."/>
            <person name="Brown A."/>
            <person name="Cahill P."/>
            <person name="Channer S."/>
            <person name="Cheshatsang Y."/>
            <person name="Chuda L."/>
            <person name="Citroen M."/>
            <person name="Collymore A."/>
            <person name="Cooke P."/>
            <person name="Costello M."/>
            <person name="D'Aco K."/>
            <person name="Daza R."/>
            <person name="De Haan G."/>
            <person name="DeGray S."/>
            <person name="DeMaso C."/>
            <person name="Dhargay N."/>
            <person name="Dooley K."/>
            <person name="Dooley E."/>
            <person name="Doricent M."/>
            <person name="Dorje P."/>
            <person name="Dorjee K."/>
            <person name="Dupes A."/>
            <person name="Elong R."/>
            <person name="Falk J."/>
            <person name="Farina A."/>
            <person name="Faro S."/>
            <person name="Ferguson D."/>
            <person name="Fisher S."/>
            <person name="Foley C.D."/>
            <person name="Franke A."/>
            <person name="Friedrich D."/>
            <person name="Gadbois L."/>
            <person name="Gearin G."/>
            <person name="Gearin C.R."/>
            <person name="Giannoukos G."/>
            <person name="Goode T."/>
            <person name="Graham J."/>
            <person name="Grandbois E."/>
            <person name="Grewal S."/>
            <person name="Gyaltsen K."/>
            <person name="Hafez N."/>
            <person name="Hagos B."/>
            <person name="Hall J."/>
            <person name="Henson C."/>
            <person name="Hollinger A."/>
            <person name="Honan T."/>
            <person name="Huard M.D."/>
            <person name="Hughes L."/>
            <person name="Hurhula B."/>
            <person name="Husby M.E."/>
            <person name="Kamat A."/>
            <person name="Kanga B."/>
            <person name="Kashin S."/>
            <person name="Khazanovich D."/>
            <person name="Kisner P."/>
            <person name="Lance K."/>
            <person name="Lara M."/>
            <person name="Lee W."/>
            <person name="Lennon N."/>
            <person name="Letendre F."/>
            <person name="LeVine R."/>
            <person name="Lipovsky A."/>
            <person name="Liu X."/>
            <person name="Liu J."/>
            <person name="Liu S."/>
            <person name="Lokyitsang T."/>
            <person name="Lokyitsang Y."/>
            <person name="Lubonja R."/>
            <person name="Lui A."/>
            <person name="MacDonald P."/>
            <person name="Magnisalis V."/>
            <person name="Maru K."/>
            <person name="Matthews C."/>
            <person name="McCusker W."/>
            <person name="McDonough S."/>
            <person name="Mehta T."/>
            <person name="Meldrim J."/>
            <person name="Meneus L."/>
            <person name="Mihai O."/>
            <person name="Mihalev A."/>
            <person name="Mihova T."/>
            <person name="Mittelman R."/>
            <person name="Mlenga V."/>
            <person name="Montmayeur A."/>
            <person name="Mulrain L."/>
            <person name="Navidi A."/>
            <person name="Naylor J."/>
            <person name="Negash T."/>
            <person name="Nguyen T."/>
            <person name="Nguyen N."/>
            <person name="Nicol R."/>
            <person name="Norbu C."/>
            <person name="Norbu N."/>
            <person name="Novod N."/>
            <person name="O'Neill B."/>
            <person name="Osman S."/>
            <person name="Markiewicz E."/>
            <person name="Oyono O.L."/>
            <person name="Patti C."/>
            <person name="Phunkhang P."/>
            <person name="Pierre F."/>
            <person name="Priest M."/>
            <person name="Raghuraman S."/>
            <person name="Rege F."/>
            <person name="Reyes R."/>
            <person name="Rise C."/>
            <person name="Rogov P."/>
            <person name="Ross K."/>
            <person name="Ryan E."/>
            <person name="Settipalli S."/>
            <person name="Shea T."/>
            <person name="Sherpa N."/>
            <person name="Shi L."/>
            <person name="Shih D."/>
            <person name="Sparrow T."/>
            <person name="Spaulding J."/>
            <person name="Stalker J."/>
            <person name="Stange-Thomann N."/>
            <person name="Stavropoulos S."/>
            <person name="Stone C."/>
            <person name="Strader C."/>
            <person name="Tesfaye S."/>
            <person name="Thomson T."/>
            <person name="Thoulutsang Y."/>
            <person name="Thoulutsang D."/>
            <person name="Topham K."/>
            <person name="Topping I."/>
            <person name="Tsamla T."/>
            <person name="Vassiliev H."/>
            <person name="Vo A."/>
            <person name="Wangchuk T."/>
            <person name="Wangdi T."/>
            <person name="Weiand M."/>
            <person name="Wilkinson J."/>
            <person name="Wilson A."/>
            <person name="Yadav S."/>
            <person name="Young G."/>
            <person name="Yu Q."/>
            <person name="Zembek L."/>
            <person name="Zhong D."/>
            <person name="Zimmer A."/>
            <person name="Zwirko Z."/>
            <person name="Jaffe D.B."/>
            <person name="Alvarez P."/>
            <person name="Brockman W."/>
            <person name="Butler J."/>
            <person name="Chin C."/>
            <person name="Gnerre S."/>
            <person name="Grabherr M."/>
            <person name="Kleber M."/>
            <person name="Mauceli E."/>
            <person name="MacCallum I."/>
        </authorList>
    </citation>
    <scope>NUCLEOTIDE SEQUENCE [LARGE SCALE GENOMIC DNA]</scope>
    <source>
        <strain evidence="3">Tai18E2 / Tucson 14021-0261.01</strain>
    </source>
</reference>
<dbReference type="OMA" id="IWGKMPP"/>
<feature type="region of interest" description="Disordered" evidence="1">
    <location>
        <begin position="1"/>
        <end position="114"/>
    </location>
</feature>
<dbReference type="PhylomeDB" id="B4PCS5"/>
<dbReference type="InterPro" id="IPR006994">
    <property type="entry name" value="TCF25/Rqc1"/>
</dbReference>
<dbReference type="eggNOG" id="KOG2422">
    <property type="taxonomic scope" value="Eukaryota"/>
</dbReference>
<dbReference type="PANTHER" id="PTHR22684:SF0">
    <property type="entry name" value="RIBOSOME QUALITY CONTROL COMPLEX SUBUNIT TCF25"/>
    <property type="match status" value="1"/>
</dbReference>
<feature type="compositionally biased region" description="Low complexity" evidence="1">
    <location>
        <begin position="75"/>
        <end position="86"/>
    </location>
</feature>
<name>B4PCS5_DROYA</name>
<keyword evidence="3" id="KW-1185">Reference proteome</keyword>
<dbReference type="EMBL" id="CM000159">
    <property type="protein sequence ID" value="EDW93829.1"/>
    <property type="molecule type" value="Genomic_DNA"/>
</dbReference>
<dbReference type="GO" id="GO:1990112">
    <property type="term" value="C:RQC complex"/>
    <property type="evidence" value="ECO:0007669"/>
    <property type="project" value="TreeGrafter"/>
</dbReference>
<sequence>MSARMLKKLQGDADKLAPPPDDEDCEELSDNDELEDSDMRRDRKSHLNPFDLLNQAGLSLSESEFKEDDNETEHPSAALPNATASAAKKKKKKRKKKAKSSGNHISSEDNERHDKYFEKVDPLLGKVYDAVPRQSAKQVVSAATGTSATKKLLAVELRHLNPQNEMRRTFGKRVVKVETKRGRQKPTLKSTYMVSAKDSWPALTKNTITMKLLPAPDSPSVSSQSITDSGAEVQWFAFEHSQYYQGVQQMFLSALERIDSEFLITLIKRCPYHVDSLVQLSEVCKMTEDFALASELLERALLLLESSLHMNFSLTSGNCRLDYRRQENRSFYIVLFKHAQYLEERACSRTAFEISKLLLSLQPDTDPLAMILVIDYYALRSKQFGWLVEFYEEYNAARNLNQLPNMAYSYALALHTLHGACERSNQALQYALLMFPGVLRPLLDEMSVQTDKRVLASSYFFADVSGNQSPALHQLVCLYVCRARVVWRQNEVLPWLESNVNIVLDRIESKDPLVNEYKEKRSLRYSGTPPRPILRHVILSDYKEKVPLAVFVSKEKQAIMTYDPLPPPNSVNCYQRKSSSSSSPTTNTNNSVSMFFQSLLPSFNINNLAANAQPQEGGGAAAAGAGAAAVDGNIEAGIEQGADGVAGAIREGEEAGLQQSLTLMMDAMRDFLQNFRIAEHLRSPETAAAQSTSSNDEEEGSSDYID</sequence>
<proteinExistence type="predicted"/>
<accession>B4PCS5</accession>
<feature type="region of interest" description="Disordered" evidence="1">
    <location>
        <begin position="682"/>
        <end position="706"/>
    </location>
</feature>
<feature type="compositionally biased region" description="Acidic residues" evidence="1">
    <location>
        <begin position="20"/>
        <end position="36"/>
    </location>
</feature>
<reference evidence="2 3" key="2">
    <citation type="journal article" date="2007" name="PLoS Biol.">
        <title>Principles of genome evolution in the Drosophila melanogaster species group.</title>
        <authorList>
            <person name="Ranz J.M."/>
            <person name="Maurin D."/>
            <person name="Chan Y.S."/>
            <person name="von Grotthuss M."/>
            <person name="Hillier L.W."/>
            <person name="Roote J."/>
            <person name="Ashburner M."/>
            <person name="Bergman C.M."/>
        </authorList>
    </citation>
    <scope>NUCLEOTIDE SEQUENCE [LARGE SCALE GENOMIC DNA]</scope>
    <source>
        <strain evidence="3">Tai18E2 / Tucson 14021-0261.01</strain>
    </source>
</reference>
<evidence type="ECO:0000256" key="1">
    <source>
        <dbReference type="SAM" id="MobiDB-lite"/>
    </source>
</evidence>
<dbReference type="HOGENOM" id="CLU_008321_3_1_1"/>
<feature type="compositionally biased region" description="Acidic residues" evidence="1">
    <location>
        <begin position="695"/>
        <end position="706"/>
    </location>
</feature>
<dbReference type="Proteomes" id="UP000002282">
    <property type="component" value="Chromosome 3L"/>
</dbReference>
<dbReference type="Pfam" id="PF04910">
    <property type="entry name" value="Tcf25"/>
    <property type="match status" value="1"/>
</dbReference>
<gene>
    <name evidence="2" type="primary">Dyak\GE21657</name>
    <name evidence="2" type="synonym">dyak_GLEANR_5401</name>
    <name evidence="2" type="synonym">GE21657</name>
    <name evidence="2" type="ORF">Dyak_GE21657</name>
</gene>
<protein>
    <submittedName>
        <fullName evidence="2">Uncharacterized protein, isoform A</fullName>
    </submittedName>
</protein>
<evidence type="ECO:0000313" key="2">
    <source>
        <dbReference type="EMBL" id="EDW93829.1"/>
    </source>
</evidence>
<dbReference type="OrthoDB" id="205993at2759"/>
<dbReference type="GO" id="GO:0090263">
    <property type="term" value="P:positive regulation of canonical Wnt signaling pathway"/>
    <property type="evidence" value="ECO:0007669"/>
    <property type="project" value="EnsemblMetazoa"/>
</dbReference>
<organism evidence="2 3">
    <name type="scientific">Drosophila yakuba</name>
    <name type="common">Fruit fly</name>
    <dbReference type="NCBI Taxonomy" id="7245"/>
    <lineage>
        <taxon>Eukaryota</taxon>
        <taxon>Metazoa</taxon>
        <taxon>Ecdysozoa</taxon>
        <taxon>Arthropoda</taxon>
        <taxon>Hexapoda</taxon>
        <taxon>Insecta</taxon>
        <taxon>Pterygota</taxon>
        <taxon>Neoptera</taxon>
        <taxon>Endopterygota</taxon>
        <taxon>Diptera</taxon>
        <taxon>Brachycera</taxon>
        <taxon>Muscomorpha</taxon>
        <taxon>Ephydroidea</taxon>
        <taxon>Drosophilidae</taxon>
        <taxon>Drosophila</taxon>
        <taxon>Sophophora</taxon>
    </lineage>
</organism>
<dbReference type="PANTHER" id="PTHR22684">
    <property type="entry name" value="NULP1-RELATED"/>
    <property type="match status" value="1"/>
</dbReference>
<dbReference type="AlphaFoldDB" id="B4PCS5"/>
<dbReference type="KEGG" id="dya:Dyak_GE21657"/>